<organism evidence="5 6">
    <name type="scientific">Lentibacillus cibarius</name>
    <dbReference type="NCBI Taxonomy" id="2583219"/>
    <lineage>
        <taxon>Bacteria</taxon>
        <taxon>Bacillati</taxon>
        <taxon>Bacillota</taxon>
        <taxon>Bacilli</taxon>
        <taxon>Bacillales</taxon>
        <taxon>Bacillaceae</taxon>
        <taxon>Lentibacillus</taxon>
    </lineage>
</organism>
<keyword evidence="1" id="KW-0805">Transcription regulation</keyword>
<evidence type="ECO:0000313" key="6">
    <source>
        <dbReference type="Proteomes" id="UP000306980"/>
    </source>
</evidence>
<dbReference type="PRINTS" id="PR00598">
    <property type="entry name" value="HTHMARR"/>
</dbReference>
<comment type="caution">
    <text evidence="5">The sequence shown here is derived from an EMBL/GenBank/DDBJ whole genome shotgun (WGS) entry which is preliminary data.</text>
</comment>
<keyword evidence="3" id="KW-0804">Transcription</keyword>
<reference evidence="5 6" key="1">
    <citation type="submission" date="2019-05" db="EMBL/GenBank/DDBJ databases">
        <title>Genomic analysis of Lentibacillus sp. NKC220-2.</title>
        <authorList>
            <person name="Oh Y.J."/>
        </authorList>
    </citation>
    <scope>NUCLEOTIDE SEQUENCE [LARGE SCALE GENOMIC DNA]</scope>
    <source>
        <strain evidence="5 6">NKC220-2</strain>
    </source>
</reference>
<protein>
    <submittedName>
        <fullName evidence="5">MarR family transcriptional regulator</fullName>
    </submittedName>
</protein>
<dbReference type="Pfam" id="PF12802">
    <property type="entry name" value="MarR_2"/>
    <property type="match status" value="1"/>
</dbReference>
<dbReference type="OrthoDB" id="3237509at2"/>
<evidence type="ECO:0000256" key="1">
    <source>
        <dbReference type="ARBA" id="ARBA00023015"/>
    </source>
</evidence>
<dbReference type="PROSITE" id="PS50995">
    <property type="entry name" value="HTH_MARR_2"/>
    <property type="match status" value="1"/>
</dbReference>
<accession>A0A5S3QIP3</accession>
<dbReference type="InterPro" id="IPR036390">
    <property type="entry name" value="WH_DNA-bd_sf"/>
</dbReference>
<dbReference type="RefSeq" id="WP_138602163.1">
    <property type="nucleotide sequence ID" value="NZ_VCIA01000001.1"/>
</dbReference>
<proteinExistence type="predicted"/>
<dbReference type="SUPFAM" id="SSF46785">
    <property type="entry name" value="Winged helix' DNA-binding domain"/>
    <property type="match status" value="1"/>
</dbReference>
<evidence type="ECO:0000256" key="2">
    <source>
        <dbReference type="ARBA" id="ARBA00023125"/>
    </source>
</evidence>
<dbReference type="EMBL" id="VCIA01000001">
    <property type="protein sequence ID" value="TMN21599.1"/>
    <property type="molecule type" value="Genomic_DNA"/>
</dbReference>
<dbReference type="PANTHER" id="PTHR42756:SF1">
    <property type="entry name" value="TRANSCRIPTIONAL REPRESSOR OF EMRAB OPERON"/>
    <property type="match status" value="1"/>
</dbReference>
<dbReference type="Gene3D" id="1.10.10.10">
    <property type="entry name" value="Winged helix-like DNA-binding domain superfamily/Winged helix DNA-binding domain"/>
    <property type="match status" value="1"/>
</dbReference>
<evidence type="ECO:0000259" key="4">
    <source>
        <dbReference type="PROSITE" id="PS50995"/>
    </source>
</evidence>
<feature type="domain" description="HTH marR-type" evidence="4">
    <location>
        <begin position="8"/>
        <end position="141"/>
    </location>
</feature>
<gene>
    <name evidence="5" type="ORF">FFL34_05360</name>
</gene>
<dbReference type="InterPro" id="IPR036388">
    <property type="entry name" value="WH-like_DNA-bd_sf"/>
</dbReference>
<name>A0A5S3QIP3_9BACI</name>
<sequence>MRHNDDVMADIVLDIVRLANLLERLGGQYAKNGGLSSVYQYMLLAMLSFHESLSMRELRENTLVTKQAITGLVERMKKTGHIDTYTDPNDRRVTRVYITALGKQTLEDIRPYRKAGNREAFSVLNEEEMTQLATILPKLIDHLK</sequence>
<keyword evidence="2" id="KW-0238">DNA-binding</keyword>
<dbReference type="GO" id="GO:0003677">
    <property type="term" value="F:DNA binding"/>
    <property type="evidence" value="ECO:0007669"/>
    <property type="project" value="UniProtKB-KW"/>
</dbReference>
<evidence type="ECO:0000256" key="3">
    <source>
        <dbReference type="ARBA" id="ARBA00023163"/>
    </source>
</evidence>
<dbReference type="SMART" id="SM00347">
    <property type="entry name" value="HTH_MARR"/>
    <property type="match status" value="1"/>
</dbReference>
<dbReference type="PANTHER" id="PTHR42756">
    <property type="entry name" value="TRANSCRIPTIONAL REGULATOR, MARR"/>
    <property type="match status" value="1"/>
</dbReference>
<evidence type="ECO:0000313" key="5">
    <source>
        <dbReference type="EMBL" id="TMN21599.1"/>
    </source>
</evidence>
<dbReference type="InterPro" id="IPR000835">
    <property type="entry name" value="HTH_MarR-typ"/>
</dbReference>
<dbReference type="GO" id="GO:0003700">
    <property type="term" value="F:DNA-binding transcription factor activity"/>
    <property type="evidence" value="ECO:0007669"/>
    <property type="project" value="InterPro"/>
</dbReference>
<dbReference type="AlphaFoldDB" id="A0A5S3QIP3"/>
<dbReference type="Proteomes" id="UP000306980">
    <property type="component" value="Unassembled WGS sequence"/>
</dbReference>